<organism evidence="2 3">
    <name type="scientific">Fictibacillus arsenicus</name>
    <dbReference type="NCBI Taxonomy" id="255247"/>
    <lineage>
        <taxon>Bacteria</taxon>
        <taxon>Bacillati</taxon>
        <taxon>Bacillota</taxon>
        <taxon>Bacilli</taxon>
        <taxon>Bacillales</taxon>
        <taxon>Fictibacillaceae</taxon>
        <taxon>Fictibacillus</taxon>
    </lineage>
</organism>
<proteinExistence type="predicted"/>
<protein>
    <submittedName>
        <fullName evidence="2">GNAT family acetyltransferase</fullName>
    </submittedName>
</protein>
<dbReference type="SUPFAM" id="SSF55729">
    <property type="entry name" value="Acyl-CoA N-acyltransferases (Nat)"/>
    <property type="match status" value="1"/>
</dbReference>
<dbReference type="EMBL" id="MQMF01000001">
    <property type="protein sequence ID" value="OOE13899.1"/>
    <property type="molecule type" value="Genomic_DNA"/>
</dbReference>
<dbReference type="GO" id="GO:0016747">
    <property type="term" value="F:acyltransferase activity, transferring groups other than amino-acyl groups"/>
    <property type="evidence" value="ECO:0007669"/>
    <property type="project" value="InterPro"/>
</dbReference>
<evidence type="ECO:0000313" key="2">
    <source>
        <dbReference type="EMBL" id="OOE13899.1"/>
    </source>
</evidence>
<evidence type="ECO:0000259" key="1">
    <source>
        <dbReference type="PROSITE" id="PS51186"/>
    </source>
</evidence>
<accession>A0A1V3GAL3</accession>
<dbReference type="AlphaFoldDB" id="A0A1V3GAL3"/>
<comment type="caution">
    <text evidence="2">The sequence shown here is derived from an EMBL/GenBank/DDBJ whole genome shotgun (WGS) entry which is preliminary data.</text>
</comment>
<dbReference type="OrthoDB" id="2381102at2"/>
<feature type="domain" description="N-acetyltransferase" evidence="1">
    <location>
        <begin position="4"/>
        <end position="174"/>
    </location>
</feature>
<gene>
    <name evidence="2" type="ORF">UN64_01415</name>
</gene>
<dbReference type="PROSITE" id="PS51186">
    <property type="entry name" value="GNAT"/>
    <property type="match status" value="1"/>
</dbReference>
<dbReference type="RefSeq" id="WP_077359319.1">
    <property type="nucleotide sequence ID" value="NZ_MQMF01000001.1"/>
</dbReference>
<dbReference type="InterPro" id="IPR016181">
    <property type="entry name" value="Acyl_CoA_acyltransferase"/>
</dbReference>
<reference evidence="2 3" key="1">
    <citation type="submission" date="2016-11" db="EMBL/GenBank/DDBJ databases">
        <authorList>
            <person name="Jaros S."/>
            <person name="Januszkiewicz K."/>
            <person name="Wedrychowicz H."/>
        </authorList>
    </citation>
    <scope>NUCLEOTIDE SEQUENCE [LARGE SCALE GENOMIC DNA]</scope>
    <source>
        <strain evidence="2 3">Con a/3</strain>
    </source>
</reference>
<keyword evidence="2" id="KW-0808">Transferase</keyword>
<evidence type="ECO:0000313" key="3">
    <source>
        <dbReference type="Proteomes" id="UP000188597"/>
    </source>
</evidence>
<name>A0A1V3GAL3_9BACL</name>
<sequence length="223" mass="25628">MEYIKIKNIDDPLFVQFYSLMKEIFPKEEVLDFELWREPLIDPSIRMFVAVDEGKVVGATEYRYYPDMNIAMTDFTLIGQEGKGIGIFLAKNRLEDLNRLAAEHGKKIRGMFAEIYNPYKVEAIPFGGVSAMNPYVRREVLSHMGYQKLNFSYVHPSWLDDGGAVTGLDLCFLPFDSEITSLNGGFIAEFLSTYYSVLENKPAEWLKMIHILQDKEKIELVAI</sequence>
<dbReference type="InterPro" id="IPR000182">
    <property type="entry name" value="GNAT_dom"/>
</dbReference>
<dbReference type="Gene3D" id="3.40.630.30">
    <property type="match status" value="1"/>
</dbReference>
<dbReference type="Proteomes" id="UP000188597">
    <property type="component" value="Unassembled WGS sequence"/>
</dbReference>